<dbReference type="InterPro" id="IPR004776">
    <property type="entry name" value="Mem_transp_PIN-like"/>
</dbReference>
<evidence type="ECO:0000313" key="9">
    <source>
        <dbReference type="Proteomes" id="UP000032025"/>
    </source>
</evidence>
<comment type="caution">
    <text evidence="8">The sequence shown here is derived from an EMBL/GenBank/DDBJ whole genome shotgun (WGS) entry which is preliminary data.</text>
</comment>
<dbReference type="PANTHER" id="PTHR36838">
    <property type="entry name" value="AUXIN EFFLUX CARRIER FAMILY PROTEIN"/>
    <property type="match status" value="1"/>
</dbReference>
<protein>
    <submittedName>
        <fullName evidence="8">DNA, contig: SP669</fullName>
    </submittedName>
</protein>
<evidence type="ECO:0000256" key="2">
    <source>
        <dbReference type="ARBA" id="ARBA00022448"/>
    </source>
</evidence>
<feature type="transmembrane region" description="Helical" evidence="7">
    <location>
        <begin position="62"/>
        <end position="82"/>
    </location>
</feature>
<proteinExistence type="predicted"/>
<evidence type="ECO:0000256" key="6">
    <source>
        <dbReference type="ARBA" id="ARBA00023136"/>
    </source>
</evidence>
<evidence type="ECO:0000256" key="4">
    <source>
        <dbReference type="ARBA" id="ARBA00022692"/>
    </source>
</evidence>
<dbReference type="AlphaFoldDB" id="A0A0C9MZ38"/>
<evidence type="ECO:0000313" key="8">
    <source>
        <dbReference type="EMBL" id="GAN15856.1"/>
    </source>
</evidence>
<keyword evidence="5 7" id="KW-1133">Transmembrane helix</keyword>
<keyword evidence="2" id="KW-0813">Transport</keyword>
<dbReference type="GeneID" id="78528983"/>
<evidence type="ECO:0000256" key="7">
    <source>
        <dbReference type="SAM" id="Phobius"/>
    </source>
</evidence>
<comment type="subcellular location">
    <subcellularLocation>
        <location evidence="1">Membrane</location>
        <topology evidence="1">Multi-pass membrane protein</topology>
    </subcellularLocation>
</comment>
<organism evidence="8 9">
    <name type="scientific">Sphingomonas paucimobilis NBRC 13935</name>
    <dbReference type="NCBI Taxonomy" id="1219050"/>
    <lineage>
        <taxon>Bacteria</taxon>
        <taxon>Pseudomonadati</taxon>
        <taxon>Pseudomonadota</taxon>
        <taxon>Alphaproteobacteria</taxon>
        <taxon>Sphingomonadales</taxon>
        <taxon>Sphingomonadaceae</taxon>
        <taxon>Sphingomonas</taxon>
    </lineage>
</organism>
<dbReference type="GO" id="GO:0055085">
    <property type="term" value="P:transmembrane transport"/>
    <property type="evidence" value="ECO:0007669"/>
    <property type="project" value="InterPro"/>
</dbReference>
<feature type="transmembrane region" description="Helical" evidence="7">
    <location>
        <begin position="189"/>
        <end position="207"/>
    </location>
</feature>
<dbReference type="Proteomes" id="UP000032025">
    <property type="component" value="Unassembled WGS sequence"/>
</dbReference>
<evidence type="ECO:0000256" key="1">
    <source>
        <dbReference type="ARBA" id="ARBA00004141"/>
    </source>
</evidence>
<dbReference type="EMBL" id="BBJS01000069">
    <property type="protein sequence ID" value="GAN15856.1"/>
    <property type="molecule type" value="Genomic_DNA"/>
</dbReference>
<dbReference type="Pfam" id="PF03547">
    <property type="entry name" value="Mem_trans"/>
    <property type="match status" value="1"/>
</dbReference>
<sequence>MNGGVGDVLTQVLPLYGVILLAWGGGRWMPGAPKLISGVLVYALIPLLVIDKVLRAEPTELMVIPPMMFAVAALMALPARWLSQRIGDAFDPQLLSASFSFFNVAFFGMPVARALFGQAAVSTIICAFVGTALYGDTVGYYLVARTKEGKAKAASKALRIPLFYAFVLAVVLKVSGVQAPESVRAPADMVSTLVSVLGMAVIGFNLAKVKGGDADGAVLTRILALRQIRAITFVALALAIEAAFVGILGERERILIGLIALFPIAANVSLFASLLGTREKEAATLVALSSVVALALVTAAIAILGWVGSSIQ</sequence>
<dbReference type="RefSeq" id="WP_042469563.1">
    <property type="nucleotide sequence ID" value="NZ_BBJS01000069.1"/>
</dbReference>
<feature type="transmembrane region" description="Helical" evidence="7">
    <location>
        <begin position="6"/>
        <end position="24"/>
    </location>
</feature>
<feature type="transmembrane region" description="Helical" evidence="7">
    <location>
        <begin position="31"/>
        <end position="50"/>
    </location>
</feature>
<accession>A0A0C9MZ38</accession>
<keyword evidence="3" id="KW-1003">Cell membrane</keyword>
<keyword evidence="9" id="KW-1185">Reference proteome</keyword>
<feature type="transmembrane region" description="Helical" evidence="7">
    <location>
        <begin position="228"/>
        <end position="248"/>
    </location>
</feature>
<feature type="transmembrane region" description="Helical" evidence="7">
    <location>
        <begin position="254"/>
        <end position="275"/>
    </location>
</feature>
<feature type="transmembrane region" description="Helical" evidence="7">
    <location>
        <begin position="282"/>
        <end position="307"/>
    </location>
</feature>
<dbReference type="PANTHER" id="PTHR36838:SF1">
    <property type="entry name" value="SLR1864 PROTEIN"/>
    <property type="match status" value="1"/>
</dbReference>
<evidence type="ECO:0000256" key="5">
    <source>
        <dbReference type="ARBA" id="ARBA00022989"/>
    </source>
</evidence>
<gene>
    <name evidence="8" type="ORF">SP6_69_00160</name>
</gene>
<keyword evidence="6 7" id="KW-0472">Membrane</keyword>
<feature type="transmembrane region" description="Helical" evidence="7">
    <location>
        <begin position="94"/>
        <end position="116"/>
    </location>
</feature>
<evidence type="ECO:0000256" key="3">
    <source>
        <dbReference type="ARBA" id="ARBA00022475"/>
    </source>
</evidence>
<reference evidence="8 9" key="1">
    <citation type="submission" date="2014-08" db="EMBL/GenBank/DDBJ databases">
        <title>Whole genome shotgun sequence of Sphingomonas paucimobilis NBRC 13935.</title>
        <authorList>
            <person name="Hosoyama A."/>
            <person name="Hashimoto M."/>
            <person name="Hosoyama Y."/>
            <person name="Noguchi M."/>
            <person name="Uohara A."/>
            <person name="Ohji S."/>
            <person name="Katano-Makiyama Y."/>
            <person name="Ichikawa N."/>
            <person name="Kimura A."/>
            <person name="Yamazoe A."/>
            <person name="Fujita N."/>
        </authorList>
    </citation>
    <scope>NUCLEOTIDE SEQUENCE [LARGE SCALE GENOMIC DNA]</scope>
    <source>
        <strain evidence="8 9">NBRC 13935</strain>
    </source>
</reference>
<keyword evidence="4 7" id="KW-0812">Transmembrane</keyword>
<dbReference type="GO" id="GO:0016020">
    <property type="term" value="C:membrane"/>
    <property type="evidence" value="ECO:0007669"/>
    <property type="project" value="UniProtKB-SubCell"/>
</dbReference>
<feature type="transmembrane region" description="Helical" evidence="7">
    <location>
        <begin position="156"/>
        <end position="177"/>
    </location>
</feature>
<feature type="transmembrane region" description="Helical" evidence="7">
    <location>
        <begin position="122"/>
        <end position="144"/>
    </location>
</feature>
<name>A0A0C9MZ38_SPHPI</name>